<comment type="caution">
    <text evidence="2">The sequence shown here is derived from an EMBL/GenBank/DDBJ whole genome shotgun (WGS) entry which is preliminary data.</text>
</comment>
<evidence type="ECO:0000256" key="1">
    <source>
        <dbReference type="SAM" id="MobiDB-lite"/>
    </source>
</evidence>
<evidence type="ECO:0000313" key="3">
    <source>
        <dbReference type="Proteomes" id="UP000887013"/>
    </source>
</evidence>
<gene>
    <name evidence="2" type="ORF">NPIL_636071</name>
</gene>
<feature type="region of interest" description="Disordered" evidence="1">
    <location>
        <begin position="53"/>
        <end position="76"/>
    </location>
</feature>
<dbReference type="Proteomes" id="UP000887013">
    <property type="component" value="Unassembled WGS sequence"/>
</dbReference>
<dbReference type="EMBL" id="BMAW01066347">
    <property type="protein sequence ID" value="GFT54669.1"/>
    <property type="molecule type" value="Genomic_DNA"/>
</dbReference>
<dbReference type="AlphaFoldDB" id="A0A8X6TWS8"/>
<organism evidence="2 3">
    <name type="scientific">Nephila pilipes</name>
    <name type="common">Giant wood spider</name>
    <name type="synonym">Nephila maculata</name>
    <dbReference type="NCBI Taxonomy" id="299642"/>
    <lineage>
        <taxon>Eukaryota</taxon>
        <taxon>Metazoa</taxon>
        <taxon>Ecdysozoa</taxon>
        <taxon>Arthropoda</taxon>
        <taxon>Chelicerata</taxon>
        <taxon>Arachnida</taxon>
        <taxon>Araneae</taxon>
        <taxon>Araneomorphae</taxon>
        <taxon>Entelegynae</taxon>
        <taxon>Araneoidea</taxon>
        <taxon>Nephilidae</taxon>
        <taxon>Nephila</taxon>
    </lineage>
</organism>
<protein>
    <submittedName>
        <fullName evidence="2">Uncharacterized protein</fullName>
    </submittedName>
</protein>
<evidence type="ECO:0000313" key="2">
    <source>
        <dbReference type="EMBL" id="GFT54669.1"/>
    </source>
</evidence>
<proteinExistence type="predicted"/>
<accession>A0A8X6TWS8</accession>
<feature type="compositionally biased region" description="Polar residues" evidence="1">
    <location>
        <begin position="62"/>
        <end position="71"/>
    </location>
</feature>
<sequence>MASCASSKEADQLLVTDDSNLRGDGVSLCVNHYSRRAQVRRWTASWRSGTCGRITDGRDGSKIQSQRTESGNRPPGWKMIRCRGWREETSHFNVPWSIDEDDWRMWELSRDRIPGPRLTRYTVDGTHTGPG</sequence>
<name>A0A8X6TWS8_NEPPI</name>
<reference evidence="2" key="1">
    <citation type="submission" date="2020-08" db="EMBL/GenBank/DDBJ databases">
        <title>Multicomponent nature underlies the extraordinary mechanical properties of spider dragline silk.</title>
        <authorList>
            <person name="Kono N."/>
            <person name="Nakamura H."/>
            <person name="Mori M."/>
            <person name="Yoshida Y."/>
            <person name="Ohtoshi R."/>
            <person name="Malay A.D."/>
            <person name="Moran D.A.P."/>
            <person name="Tomita M."/>
            <person name="Numata K."/>
            <person name="Arakawa K."/>
        </authorList>
    </citation>
    <scope>NUCLEOTIDE SEQUENCE</scope>
</reference>
<keyword evidence="3" id="KW-1185">Reference proteome</keyword>